<evidence type="ECO:0000259" key="3">
    <source>
        <dbReference type="Pfam" id="PF26629"/>
    </source>
</evidence>
<keyword evidence="1" id="KW-0812">Transmembrane</keyword>
<dbReference type="InterPro" id="IPR001173">
    <property type="entry name" value="Glyco_trans_2-like"/>
</dbReference>
<evidence type="ECO:0000313" key="4">
    <source>
        <dbReference type="EMBL" id="OQP61069.1"/>
    </source>
</evidence>
<dbReference type="SUPFAM" id="SSF53448">
    <property type="entry name" value="Nucleotide-diphospho-sugar transferases"/>
    <property type="match status" value="1"/>
</dbReference>
<evidence type="ECO:0000256" key="1">
    <source>
        <dbReference type="SAM" id="Phobius"/>
    </source>
</evidence>
<dbReference type="Gene3D" id="3.90.550.10">
    <property type="entry name" value="Spore Coat Polysaccharide Biosynthesis Protein SpsA, Chain A"/>
    <property type="match status" value="1"/>
</dbReference>
<dbReference type="CDD" id="cd04179">
    <property type="entry name" value="DPM_DPG-synthase_like"/>
    <property type="match status" value="1"/>
</dbReference>
<dbReference type="EMBL" id="LVYD01000058">
    <property type="protein sequence ID" value="OQP61069.1"/>
    <property type="molecule type" value="Genomic_DNA"/>
</dbReference>
<dbReference type="RefSeq" id="WP_081151285.1">
    <property type="nucleotide sequence ID" value="NZ_LVYD01000058.1"/>
</dbReference>
<feature type="transmembrane region" description="Helical" evidence="1">
    <location>
        <begin position="313"/>
        <end position="332"/>
    </location>
</feature>
<dbReference type="Pfam" id="PF26629">
    <property type="entry name" value="GT2_TM_C"/>
    <property type="match status" value="1"/>
</dbReference>
<keyword evidence="5" id="KW-1185">Reference proteome</keyword>
<evidence type="ECO:0000313" key="5">
    <source>
        <dbReference type="Proteomes" id="UP000192796"/>
    </source>
</evidence>
<dbReference type="InterPro" id="IPR050256">
    <property type="entry name" value="Glycosyltransferase_2"/>
</dbReference>
<dbReference type="InterPro" id="IPR058718">
    <property type="entry name" value="Agl6_TM_C"/>
</dbReference>
<proteinExistence type="predicted"/>
<feature type="domain" description="Glycosyltransferase 2-like" evidence="2">
    <location>
        <begin position="4"/>
        <end position="164"/>
    </location>
</feature>
<keyword evidence="1" id="KW-1133">Transmembrane helix</keyword>
<feature type="domain" description="Low-salt glycan biosynthesis hexosyltransferase Agl6 C-terminal transmembrane region" evidence="3">
    <location>
        <begin position="284"/>
        <end position="376"/>
    </location>
</feature>
<dbReference type="PANTHER" id="PTHR48090:SF7">
    <property type="entry name" value="RFBJ PROTEIN"/>
    <property type="match status" value="1"/>
</dbReference>
<dbReference type="AlphaFoldDB" id="A0A1V9FRQ6"/>
<gene>
    <name evidence="4" type="ORF">A3860_04955</name>
</gene>
<accession>A0A1V9FRQ6</accession>
<dbReference type="Proteomes" id="UP000192796">
    <property type="component" value="Unassembled WGS sequence"/>
</dbReference>
<feature type="transmembrane region" description="Helical" evidence="1">
    <location>
        <begin position="352"/>
        <end position="375"/>
    </location>
</feature>
<reference evidence="4 5" key="1">
    <citation type="submission" date="2016-03" db="EMBL/GenBank/DDBJ databases">
        <title>Niastella vici sp. nov., isolated from farmland soil.</title>
        <authorList>
            <person name="Chen L."/>
            <person name="Wang D."/>
            <person name="Yang S."/>
            <person name="Wang G."/>
        </authorList>
    </citation>
    <scope>NUCLEOTIDE SEQUENCE [LARGE SCALE GENOMIC DNA]</scope>
    <source>
        <strain evidence="4 5">DJ57</strain>
    </source>
</reference>
<organism evidence="4 5">
    <name type="scientific">Niastella vici</name>
    <dbReference type="NCBI Taxonomy" id="1703345"/>
    <lineage>
        <taxon>Bacteria</taxon>
        <taxon>Pseudomonadati</taxon>
        <taxon>Bacteroidota</taxon>
        <taxon>Chitinophagia</taxon>
        <taxon>Chitinophagales</taxon>
        <taxon>Chitinophagaceae</taxon>
        <taxon>Niastella</taxon>
    </lineage>
</organism>
<feature type="transmembrane region" description="Helical" evidence="1">
    <location>
        <begin position="229"/>
        <end position="253"/>
    </location>
</feature>
<dbReference type="STRING" id="1703345.A3860_04955"/>
<dbReference type="InterPro" id="IPR029044">
    <property type="entry name" value="Nucleotide-diphossugar_trans"/>
</dbReference>
<name>A0A1V9FRQ6_9BACT</name>
<feature type="transmembrane region" description="Helical" evidence="1">
    <location>
        <begin position="265"/>
        <end position="284"/>
    </location>
</feature>
<dbReference type="OrthoDB" id="9810303at2"/>
<comment type="caution">
    <text evidence="4">The sequence shown here is derived from an EMBL/GenBank/DDBJ whole genome shotgun (WGS) entry which is preliminary data.</text>
</comment>
<keyword evidence="1" id="KW-0472">Membrane</keyword>
<evidence type="ECO:0000259" key="2">
    <source>
        <dbReference type="Pfam" id="PF00535"/>
    </source>
</evidence>
<dbReference type="PANTHER" id="PTHR48090">
    <property type="entry name" value="UNDECAPRENYL-PHOSPHATE 4-DEOXY-4-FORMAMIDO-L-ARABINOSE TRANSFERASE-RELATED"/>
    <property type="match status" value="1"/>
</dbReference>
<dbReference type="Pfam" id="PF00535">
    <property type="entry name" value="Glycos_transf_2"/>
    <property type="match status" value="1"/>
</dbReference>
<protein>
    <submittedName>
        <fullName evidence="4">Dolichol-P-glucose synthetase</fullName>
    </submittedName>
</protein>
<sequence>MEFTILMPCLNEAETLKSCIQKAKNGIAHNNLVAEILVADNGSTDGSIDMALHLGARVIHVDDKGYGNALRAGIEHAKGKYIIMGDSDDSYDFEDISLFVAKLREGNDLVMGNRFKGGIMKGAMPFLHRYLGNPVLSFIGRLFFKIKIGDFHCGLRGFNRNAILDIGLNSTGMEFASEMVVRSSLNNLKISEVPTTLQPDGRSRPPHLRTWRDGWRHLRFLLMYSPKWLFLYPGAILTITGLIITAILFGGPVQIKSVTFDIHTMLYSSIMIIIGFQVLTFYFLSKIYAIKAGLDNNKKWLGSFDKFFSLERALISGGLVFMAGLFLTIYSIGVWNSKSFGNLDPVQTFRFVIPSSTFLVLGIQMVFNSFFTSILNMQARGTIKYS</sequence>